<feature type="domain" description="Band 7" evidence="4">
    <location>
        <begin position="99"/>
        <end position="257"/>
    </location>
</feature>
<keyword evidence="3" id="KW-0812">Transmembrane</keyword>
<feature type="transmembrane region" description="Helical" evidence="3">
    <location>
        <begin position="80"/>
        <end position="101"/>
    </location>
</feature>
<gene>
    <name evidence="6" type="primary">LOC106812848</name>
</gene>
<keyword evidence="5" id="KW-1185">Reference proteome</keyword>
<dbReference type="SUPFAM" id="SSF55718">
    <property type="entry name" value="SCP-like"/>
    <property type="match status" value="1"/>
</dbReference>
<feature type="compositionally biased region" description="Polar residues" evidence="2">
    <location>
        <begin position="285"/>
        <end position="304"/>
    </location>
</feature>
<evidence type="ECO:0000256" key="3">
    <source>
        <dbReference type="SAM" id="Phobius"/>
    </source>
</evidence>
<dbReference type="InterPro" id="IPR001107">
    <property type="entry name" value="Band_7"/>
</dbReference>
<dbReference type="Gene3D" id="3.30.479.30">
    <property type="entry name" value="Band 7 domain"/>
    <property type="match status" value="1"/>
</dbReference>
<protein>
    <submittedName>
        <fullName evidence="6">Stomatin-like protein 1</fullName>
    </submittedName>
</protein>
<dbReference type="InterPro" id="IPR043202">
    <property type="entry name" value="Band-7_stomatin-like"/>
</dbReference>
<dbReference type="PANTHER" id="PTHR10264:SF130">
    <property type="entry name" value="STOMATIN-LIKE PROTEIN 1"/>
    <property type="match status" value="1"/>
</dbReference>
<name>A0ABM1EJE5_PRICU</name>
<dbReference type="Proteomes" id="UP000695022">
    <property type="component" value="Unplaced"/>
</dbReference>
<sequence length="423" mass="45779">MAVRYTRLPTDDDSGGESISFESPFQYGRTANYGSAFEFGNDRSSKWKSIFSYGLKWEPTISSIEKSYNPPLLTRCCERIIIAFCYVLVVITLPISVIICFKNLKLYERAVIYRLGHLMLPACGPGLVIIFPFVDSWSRIDLRVRAFNVPPQQVITSDEGAVELGADVQFRISDAVLSTSTVQDLNHATRVLAQTTLTNVVQRHTVAALGRDRAAVTTELRDAVNVMTRSWGVEIGRIELSQMKILKEPTTAHAKVMSVLQSLLGLEGSPSDLSMLYANPDRAAPTNQLSSAPDVTSGTPATESVEQRAPGVTAEQLVQAVRPYLSATLVGAVGATYQFNVAGVAGPDVFHLDLKNGSGCAGAGALPSATPDVTFNLSMGDLQRMLCGQLKPLDAYMSGELTIEGSLQDAQRLSLLLDAVQVK</sequence>
<dbReference type="Pfam" id="PF02036">
    <property type="entry name" value="SCP2"/>
    <property type="match status" value="1"/>
</dbReference>
<feature type="region of interest" description="Disordered" evidence="2">
    <location>
        <begin position="282"/>
        <end position="307"/>
    </location>
</feature>
<accession>A0ABM1EJE5</accession>
<dbReference type="InterPro" id="IPR036013">
    <property type="entry name" value="Band_7/SPFH_dom_sf"/>
</dbReference>
<dbReference type="PANTHER" id="PTHR10264">
    <property type="entry name" value="BAND 7 PROTEIN-RELATED"/>
    <property type="match status" value="1"/>
</dbReference>
<dbReference type="PRINTS" id="PR00721">
    <property type="entry name" value="STOMATIN"/>
</dbReference>
<evidence type="ECO:0000313" key="6">
    <source>
        <dbReference type="RefSeq" id="XP_014672316.1"/>
    </source>
</evidence>
<dbReference type="Pfam" id="PF01145">
    <property type="entry name" value="Band_7"/>
    <property type="match status" value="1"/>
</dbReference>
<dbReference type="RefSeq" id="XP_014672316.1">
    <property type="nucleotide sequence ID" value="XM_014816830.1"/>
</dbReference>
<feature type="transmembrane region" description="Helical" evidence="3">
    <location>
        <begin position="113"/>
        <end position="134"/>
    </location>
</feature>
<evidence type="ECO:0000256" key="1">
    <source>
        <dbReference type="ARBA" id="ARBA00008164"/>
    </source>
</evidence>
<keyword evidence="3" id="KW-1133">Transmembrane helix</keyword>
<proteinExistence type="inferred from homology"/>
<dbReference type="InterPro" id="IPR001972">
    <property type="entry name" value="Stomatin_HflK_fam"/>
</dbReference>
<reference evidence="6" key="1">
    <citation type="submission" date="2025-08" db="UniProtKB">
        <authorList>
            <consortium name="RefSeq"/>
        </authorList>
    </citation>
    <scope>IDENTIFICATION</scope>
</reference>
<evidence type="ECO:0000256" key="2">
    <source>
        <dbReference type="SAM" id="MobiDB-lite"/>
    </source>
</evidence>
<evidence type="ECO:0000313" key="5">
    <source>
        <dbReference type="Proteomes" id="UP000695022"/>
    </source>
</evidence>
<dbReference type="InterPro" id="IPR036527">
    <property type="entry name" value="SCP2_sterol-bd_dom_sf"/>
</dbReference>
<dbReference type="Gene3D" id="3.30.1050.10">
    <property type="entry name" value="SCP2 sterol-binding domain"/>
    <property type="match status" value="1"/>
</dbReference>
<dbReference type="SMART" id="SM00244">
    <property type="entry name" value="PHB"/>
    <property type="match status" value="1"/>
</dbReference>
<keyword evidence="3" id="KW-0472">Membrane</keyword>
<dbReference type="InterPro" id="IPR003033">
    <property type="entry name" value="SCP2_sterol-bd_dom"/>
</dbReference>
<dbReference type="SUPFAM" id="SSF117892">
    <property type="entry name" value="Band 7/SPFH domain"/>
    <property type="match status" value="1"/>
</dbReference>
<evidence type="ECO:0000259" key="4">
    <source>
        <dbReference type="SMART" id="SM00244"/>
    </source>
</evidence>
<dbReference type="GeneID" id="106812848"/>
<organism evidence="5 6">
    <name type="scientific">Priapulus caudatus</name>
    <name type="common">Priapulid worm</name>
    <dbReference type="NCBI Taxonomy" id="37621"/>
    <lineage>
        <taxon>Eukaryota</taxon>
        <taxon>Metazoa</taxon>
        <taxon>Ecdysozoa</taxon>
        <taxon>Scalidophora</taxon>
        <taxon>Priapulida</taxon>
        <taxon>Priapulimorpha</taxon>
        <taxon>Priapulimorphida</taxon>
        <taxon>Priapulidae</taxon>
        <taxon>Priapulus</taxon>
    </lineage>
</organism>
<comment type="similarity">
    <text evidence="1">Belongs to the band 7/mec-2 family.</text>
</comment>